<protein>
    <submittedName>
        <fullName evidence="2">TM212 protein</fullName>
    </submittedName>
</protein>
<dbReference type="EMBL" id="JAATIS010004040">
    <property type="protein sequence ID" value="KAG2462470.1"/>
    <property type="molecule type" value="Genomic_DNA"/>
</dbReference>
<feature type="non-terminal residue" evidence="2">
    <location>
        <position position="185"/>
    </location>
</feature>
<sequence>MYRCIGGTLLSFGVLSFCSGVIAFFPVFSYKPWFIGWSVRIAAPLWNGVLAIFVGVCVLVANRERSRRSMWELSYTFAILTTMCSPVQFALAIASLLIGPYCYYAFAGAVGSAYVGYAVQFPFPYGTFPDICQDPQFYQWYHFALQLLDIISGIVLFGFSLCFVIILTLKLHQAGNLNVSFHAVV</sequence>
<evidence type="ECO:0000313" key="3">
    <source>
        <dbReference type="Proteomes" id="UP000886611"/>
    </source>
</evidence>
<evidence type="ECO:0000313" key="2">
    <source>
        <dbReference type="EMBL" id="KAG2462470.1"/>
    </source>
</evidence>
<name>A0A8X7X5K0_POLSE</name>
<feature type="transmembrane region" description="Helical" evidence="1">
    <location>
        <begin position="143"/>
        <end position="169"/>
    </location>
</feature>
<dbReference type="Proteomes" id="UP000886611">
    <property type="component" value="Unassembled WGS sequence"/>
</dbReference>
<dbReference type="AlphaFoldDB" id="A0A8X7X5K0"/>
<feature type="non-terminal residue" evidence="2">
    <location>
        <position position="1"/>
    </location>
</feature>
<comment type="caution">
    <text evidence="2">The sequence shown here is derived from an EMBL/GenBank/DDBJ whole genome shotgun (WGS) entry which is preliminary data.</text>
</comment>
<proteinExistence type="predicted"/>
<keyword evidence="3" id="KW-1185">Reference proteome</keyword>
<keyword evidence="1" id="KW-1133">Transmembrane helix</keyword>
<keyword evidence="1" id="KW-0472">Membrane</keyword>
<evidence type="ECO:0000256" key="1">
    <source>
        <dbReference type="SAM" id="Phobius"/>
    </source>
</evidence>
<gene>
    <name evidence="2" type="primary">Tmem212</name>
    <name evidence="2" type="ORF">GTO96_0000959</name>
</gene>
<reference evidence="2 3" key="1">
    <citation type="journal article" date="2021" name="Cell">
        <title>Tracing the genetic footprints of vertebrate landing in non-teleost ray-finned fishes.</title>
        <authorList>
            <person name="Bi X."/>
            <person name="Wang K."/>
            <person name="Yang L."/>
            <person name="Pan H."/>
            <person name="Jiang H."/>
            <person name="Wei Q."/>
            <person name="Fang M."/>
            <person name="Yu H."/>
            <person name="Zhu C."/>
            <person name="Cai Y."/>
            <person name="He Y."/>
            <person name="Gan X."/>
            <person name="Zeng H."/>
            <person name="Yu D."/>
            <person name="Zhu Y."/>
            <person name="Jiang H."/>
            <person name="Qiu Q."/>
            <person name="Yang H."/>
            <person name="Zhang Y.E."/>
            <person name="Wang W."/>
            <person name="Zhu M."/>
            <person name="He S."/>
            <person name="Zhang G."/>
        </authorList>
    </citation>
    <scope>NUCLEOTIDE SEQUENCE [LARGE SCALE GENOMIC DNA]</scope>
    <source>
        <strain evidence="2">Bchr_013</strain>
    </source>
</reference>
<keyword evidence="1" id="KW-0812">Transmembrane</keyword>
<organism evidence="2 3">
    <name type="scientific">Polypterus senegalus</name>
    <name type="common">Senegal bichir</name>
    <dbReference type="NCBI Taxonomy" id="55291"/>
    <lineage>
        <taxon>Eukaryota</taxon>
        <taxon>Metazoa</taxon>
        <taxon>Chordata</taxon>
        <taxon>Craniata</taxon>
        <taxon>Vertebrata</taxon>
        <taxon>Euteleostomi</taxon>
        <taxon>Actinopterygii</taxon>
        <taxon>Polypteriformes</taxon>
        <taxon>Polypteridae</taxon>
        <taxon>Polypterus</taxon>
    </lineage>
</organism>
<feature type="transmembrane region" description="Helical" evidence="1">
    <location>
        <begin position="44"/>
        <end position="61"/>
    </location>
</feature>
<accession>A0A8X7X5K0</accession>